<evidence type="ECO:0000256" key="10">
    <source>
        <dbReference type="ARBA" id="ARBA00025320"/>
    </source>
</evidence>
<dbReference type="Pfam" id="PF01032">
    <property type="entry name" value="FecCD"/>
    <property type="match status" value="1"/>
</dbReference>
<evidence type="ECO:0000256" key="7">
    <source>
        <dbReference type="ARBA" id="ARBA00022989"/>
    </source>
</evidence>
<feature type="transmembrane region" description="Helical" evidence="13">
    <location>
        <begin position="59"/>
        <end position="79"/>
    </location>
</feature>
<dbReference type="PANTHER" id="PTHR30472:SF21">
    <property type="entry name" value="HEME-IRON TRANSPORT SYSTEM PERMEASE PROTEIN ISDF-RELATED"/>
    <property type="match status" value="1"/>
</dbReference>
<accession>A0A1Y4Q1I2</accession>
<keyword evidence="6 13" id="KW-0812">Transmembrane</keyword>
<feature type="transmembrane region" description="Helical" evidence="13">
    <location>
        <begin position="190"/>
        <end position="211"/>
    </location>
</feature>
<comment type="caution">
    <text evidence="14">The sequence shown here is derived from an EMBL/GenBank/DDBJ whole genome shotgun (WGS) entry which is preliminary data.</text>
</comment>
<dbReference type="InterPro" id="IPR018456">
    <property type="entry name" value="PTR2_symporter_CS"/>
</dbReference>
<evidence type="ECO:0000256" key="3">
    <source>
        <dbReference type="ARBA" id="ARBA00018524"/>
    </source>
</evidence>
<dbReference type="InterPro" id="IPR037294">
    <property type="entry name" value="ABC_BtuC-like"/>
</dbReference>
<comment type="subcellular location">
    <subcellularLocation>
        <location evidence="1">Cell membrane</location>
        <topology evidence="1">Multi-pass membrane protein</topology>
    </subcellularLocation>
</comment>
<dbReference type="GO" id="GO:0005886">
    <property type="term" value="C:plasma membrane"/>
    <property type="evidence" value="ECO:0007669"/>
    <property type="project" value="UniProtKB-SubCell"/>
</dbReference>
<feature type="transmembrane region" description="Helical" evidence="13">
    <location>
        <begin position="271"/>
        <end position="291"/>
    </location>
</feature>
<evidence type="ECO:0000313" key="14">
    <source>
        <dbReference type="EMBL" id="OUQ06095.1"/>
    </source>
</evidence>
<keyword evidence="9 13" id="KW-0472">Membrane</keyword>
<dbReference type="CDD" id="cd06550">
    <property type="entry name" value="TM_ABC_iron-siderophores_like"/>
    <property type="match status" value="1"/>
</dbReference>
<keyword evidence="5" id="KW-1003">Cell membrane</keyword>
<dbReference type="GO" id="GO:0006857">
    <property type="term" value="P:oligopeptide transport"/>
    <property type="evidence" value="ECO:0007669"/>
    <property type="project" value="InterPro"/>
</dbReference>
<feature type="transmembrane region" description="Helical" evidence="13">
    <location>
        <begin position="116"/>
        <end position="134"/>
    </location>
</feature>
<evidence type="ECO:0000256" key="1">
    <source>
        <dbReference type="ARBA" id="ARBA00004651"/>
    </source>
</evidence>
<dbReference type="Gene3D" id="1.10.3470.10">
    <property type="entry name" value="ABC transporter involved in vitamin B12 uptake, BtuC"/>
    <property type="match status" value="1"/>
</dbReference>
<comment type="function">
    <text evidence="10">Part of the binding-protein-dependent transport system for heme-iron. Responsible for the translocation of the substrate across the membrane.</text>
</comment>
<dbReference type="RefSeq" id="WP_087254495.1">
    <property type="nucleotide sequence ID" value="NZ_NFKY01000056.1"/>
</dbReference>
<sequence length="327" mass="35220">MEQIKKHPKIFIIMLMVILFFGFFIAINLGSIKVSMVQLFKGLFVEYDVDVASVYNIRFPRIIIAILVGGALALSGLLFQVVLKNPLADPGIIGISNGASLVSVIVGIFLPQFYAITPILSFLGGIITFALIYSLSWKAGFKTTRIILIGVAINYTISALITLIQSSSSSIASSATGTISLYTWNDVKILVLYLLPIMLITLLMAKACNLFSLEERTLISLGINVNLYRFGLSLLAVLLCSISVAVVGVIGFIGLLVPHISRLLIGNDHKYLIPICILLGAITLLSADTLGRVIMAPYEISSAIIMAIVGSPLFIVLLKRSIGVNGS</sequence>
<evidence type="ECO:0000256" key="5">
    <source>
        <dbReference type="ARBA" id="ARBA00022475"/>
    </source>
</evidence>
<evidence type="ECO:0000256" key="12">
    <source>
        <dbReference type="ARBA" id="ARBA00031465"/>
    </source>
</evidence>
<feature type="transmembrane region" description="Helical" evidence="13">
    <location>
        <begin position="303"/>
        <end position="322"/>
    </location>
</feature>
<dbReference type="EMBL" id="NFLB01000002">
    <property type="protein sequence ID" value="OUQ06095.1"/>
    <property type="molecule type" value="Genomic_DNA"/>
</dbReference>
<dbReference type="InterPro" id="IPR000522">
    <property type="entry name" value="ABC_transptr_permease_BtuC"/>
</dbReference>
<keyword evidence="7 13" id="KW-1133">Transmembrane helix</keyword>
<feature type="transmembrane region" description="Helical" evidence="13">
    <location>
        <begin position="146"/>
        <end position="164"/>
    </location>
</feature>
<reference evidence="15" key="1">
    <citation type="submission" date="2017-04" db="EMBL/GenBank/DDBJ databases">
        <title>Function of individual gut microbiota members based on whole genome sequencing of pure cultures obtained from chicken caecum.</title>
        <authorList>
            <person name="Medvecky M."/>
            <person name="Cejkova D."/>
            <person name="Polansky O."/>
            <person name="Karasova D."/>
            <person name="Kubasova T."/>
            <person name="Cizek A."/>
            <person name="Rychlik I."/>
        </authorList>
    </citation>
    <scope>NUCLEOTIDE SEQUENCE [LARGE SCALE GENOMIC DNA]</scope>
    <source>
        <strain evidence="15">An149</strain>
    </source>
</reference>
<dbReference type="GO" id="GO:0022857">
    <property type="term" value="F:transmembrane transporter activity"/>
    <property type="evidence" value="ECO:0007669"/>
    <property type="project" value="InterPro"/>
</dbReference>
<comment type="similarity">
    <text evidence="2">Belongs to the binding-protein-dependent transport system permease family. FecCD subfamily.</text>
</comment>
<evidence type="ECO:0000256" key="4">
    <source>
        <dbReference type="ARBA" id="ARBA00022448"/>
    </source>
</evidence>
<keyword evidence="4" id="KW-0813">Transport</keyword>
<proteinExistence type="inferred from homology"/>
<keyword evidence="8" id="KW-0408">Iron</keyword>
<evidence type="ECO:0000256" key="9">
    <source>
        <dbReference type="ARBA" id="ARBA00023136"/>
    </source>
</evidence>
<organism evidence="14 15">
    <name type="scientific">Thomasclavelia spiroformis</name>
    <dbReference type="NCBI Taxonomy" id="29348"/>
    <lineage>
        <taxon>Bacteria</taxon>
        <taxon>Bacillati</taxon>
        <taxon>Bacillota</taxon>
        <taxon>Erysipelotrichia</taxon>
        <taxon>Erysipelotrichales</taxon>
        <taxon>Coprobacillaceae</taxon>
        <taxon>Thomasclavelia</taxon>
    </lineage>
</organism>
<evidence type="ECO:0000256" key="8">
    <source>
        <dbReference type="ARBA" id="ARBA00023004"/>
    </source>
</evidence>
<dbReference type="SUPFAM" id="SSF81345">
    <property type="entry name" value="ABC transporter involved in vitamin B12 uptake, BtuC"/>
    <property type="match status" value="1"/>
</dbReference>
<dbReference type="PANTHER" id="PTHR30472">
    <property type="entry name" value="FERRIC ENTEROBACTIN TRANSPORT SYSTEM PERMEASE PROTEIN"/>
    <property type="match status" value="1"/>
</dbReference>
<gene>
    <name evidence="14" type="ORF">B5E91_02100</name>
</gene>
<protein>
    <recommendedName>
        <fullName evidence="3">Probable heme-iron transport system permease protein IsdF</fullName>
    </recommendedName>
    <alternativeName>
        <fullName evidence="12">Iron-regulated surface determinant protein F</fullName>
    </alternativeName>
    <alternativeName>
        <fullName evidence="11">Staphylococcal iron-regulated protein G</fullName>
    </alternativeName>
</protein>
<evidence type="ECO:0000313" key="15">
    <source>
        <dbReference type="Proteomes" id="UP000196258"/>
    </source>
</evidence>
<name>A0A1Y4Q1I2_9FIRM</name>
<dbReference type="AlphaFoldDB" id="A0A1Y4Q1I2"/>
<dbReference type="FunFam" id="1.10.3470.10:FF:000001">
    <property type="entry name" value="Vitamin B12 ABC transporter permease BtuC"/>
    <property type="match status" value="1"/>
</dbReference>
<feature type="transmembrane region" description="Helical" evidence="13">
    <location>
        <begin position="12"/>
        <end position="39"/>
    </location>
</feature>
<evidence type="ECO:0000256" key="13">
    <source>
        <dbReference type="SAM" id="Phobius"/>
    </source>
</evidence>
<dbReference type="Proteomes" id="UP000196258">
    <property type="component" value="Unassembled WGS sequence"/>
</dbReference>
<dbReference type="GO" id="GO:0033214">
    <property type="term" value="P:siderophore-iron import into cell"/>
    <property type="evidence" value="ECO:0007669"/>
    <property type="project" value="TreeGrafter"/>
</dbReference>
<feature type="transmembrane region" description="Helical" evidence="13">
    <location>
        <begin position="232"/>
        <end position="259"/>
    </location>
</feature>
<evidence type="ECO:0000256" key="6">
    <source>
        <dbReference type="ARBA" id="ARBA00022692"/>
    </source>
</evidence>
<evidence type="ECO:0000256" key="2">
    <source>
        <dbReference type="ARBA" id="ARBA00007935"/>
    </source>
</evidence>
<dbReference type="PROSITE" id="PS01023">
    <property type="entry name" value="PTR2_2"/>
    <property type="match status" value="1"/>
</dbReference>
<evidence type="ECO:0000256" key="11">
    <source>
        <dbReference type="ARBA" id="ARBA00031149"/>
    </source>
</evidence>